<dbReference type="InterPro" id="IPR013766">
    <property type="entry name" value="Thioredoxin_domain"/>
</dbReference>
<dbReference type="STRING" id="763406.A0A1E3NMH3"/>
<organism evidence="8 9">
    <name type="scientific">Pichia membranifaciens NRRL Y-2026</name>
    <dbReference type="NCBI Taxonomy" id="763406"/>
    <lineage>
        <taxon>Eukaryota</taxon>
        <taxon>Fungi</taxon>
        <taxon>Dikarya</taxon>
        <taxon>Ascomycota</taxon>
        <taxon>Saccharomycotina</taxon>
        <taxon>Pichiomycetes</taxon>
        <taxon>Pichiales</taxon>
        <taxon>Pichiaceae</taxon>
        <taxon>Pichia</taxon>
    </lineage>
</organism>
<dbReference type="AlphaFoldDB" id="A0A1E3NMH3"/>
<name>A0A1E3NMH3_9ASCO</name>
<dbReference type="GO" id="GO:0034599">
    <property type="term" value="P:cellular response to oxidative stress"/>
    <property type="evidence" value="ECO:0007669"/>
    <property type="project" value="InterPro"/>
</dbReference>
<dbReference type="InterPro" id="IPR013740">
    <property type="entry name" value="Redoxin"/>
</dbReference>
<keyword evidence="3" id="KW-0049">Antioxidant</keyword>
<dbReference type="OrthoDB" id="195498at2759"/>
<evidence type="ECO:0000259" key="7">
    <source>
        <dbReference type="PROSITE" id="PS51352"/>
    </source>
</evidence>
<dbReference type="Proteomes" id="UP000094455">
    <property type="component" value="Unassembled WGS sequence"/>
</dbReference>
<keyword evidence="5" id="KW-0676">Redox-active center</keyword>
<keyword evidence="2" id="KW-0575">Peroxidase</keyword>
<dbReference type="GeneID" id="30176418"/>
<dbReference type="PANTHER" id="PTHR10430:SF16">
    <property type="entry name" value="PEROXIREDOXIN-5, MITOCHONDRIAL"/>
    <property type="match status" value="1"/>
</dbReference>
<dbReference type="Pfam" id="PF08534">
    <property type="entry name" value="Redoxin"/>
    <property type="match status" value="1"/>
</dbReference>
<dbReference type="GO" id="GO:0045454">
    <property type="term" value="P:cell redox homeostasis"/>
    <property type="evidence" value="ECO:0007669"/>
    <property type="project" value="TreeGrafter"/>
</dbReference>
<dbReference type="GO" id="GO:0005739">
    <property type="term" value="C:mitochondrion"/>
    <property type="evidence" value="ECO:0007669"/>
    <property type="project" value="TreeGrafter"/>
</dbReference>
<dbReference type="GO" id="GO:0005777">
    <property type="term" value="C:peroxisome"/>
    <property type="evidence" value="ECO:0007669"/>
    <property type="project" value="TreeGrafter"/>
</dbReference>
<dbReference type="RefSeq" id="XP_019018369.1">
    <property type="nucleotide sequence ID" value="XM_019159731.1"/>
</dbReference>
<dbReference type="GO" id="GO:0042744">
    <property type="term" value="P:hydrogen peroxide catabolic process"/>
    <property type="evidence" value="ECO:0007669"/>
    <property type="project" value="TreeGrafter"/>
</dbReference>
<feature type="active site" description="Cysteine sulfenic acid (-SOH) intermediate" evidence="6">
    <location>
        <position position="55"/>
    </location>
</feature>
<reference evidence="8 9" key="1">
    <citation type="journal article" date="2016" name="Proc. Natl. Acad. Sci. U.S.A.">
        <title>Comparative genomics of biotechnologically important yeasts.</title>
        <authorList>
            <person name="Riley R."/>
            <person name="Haridas S."/>
            <person name="Wolfe K.H."/>
            <person name="Lopes M.R."/>
            <person name="Hittinger C.T."/>
            <person name="Goeker M."/>
            <person name="Salamov A.A."/>
            <person name="Wisecaver J.H."/>
            <person name="Long T.M."/>
            <person name="Calvey C.H."/>
            <person name="Aerts A.L."/>
            <person name="Barry K.W."/>
            <person name="Choi C."/>
            <person name="Clum A."/>
            <person name="Coughlan A.Y."/>
            <person name="Deshpande S."/>
            <person name="Douglass A.P."/>
            <person name="Hanson S.J."/>
            <person name="Klenk H.-P."/>
            <person name="LaButti K.M."/>
            <person name="Lapidus A."/>
            <person name="Lindquist E.A."/>
            <person name="Lipzen A.M."/>
            <person name="Meier-Kolthoff J.P."/>
            <person name="Ohm R.A."/>
            <person name="Otillar R.P."/>
            <person name="Pangilinan J.L."/>
            <person name="Peng Y."/>
            <person name="Rokas A."/>
            <person name="Rosa C.A."/>
            <person name="Scheuner C."/>
            <person name="Sibirny A.A."/>
            <person name="Slot J.C."/>
            <person name="Stielow J.B."/>
            <person name="Sun H."/>
            <person name="Kurtzman C.P."/>
            <person name="Blackwell M."/>
            <person name="Grigoriev I.V."/>
            <person name="Jeffries T.W."/>
        </authorList>
    </citation>
    <scope>NUCLEOTIDE SEQUENCE [LARGE SCALE GENOMIC DNA]</scope>
    <source>
        <strain evidence="8 9">NRRL Y-2026</strain>
    </source>
</reference>
<comment type="similarity">
    <text evidence="1">Belongs to the peroxiredoxin family. Prx5 subfamily.</text>
</comment>
<evidence type="ECO:0000256" key="5">
    <source>
        <dbReference type="ARBA" id="ARBA00023284"/>
    </source>
</evidence>
<proteinExistence type="inferred from homology"/>
<dbReference type="InterPro" id="IPR036249">
    <property type="entry name" value="Thioredoxin-like_sf"/>
</dbReference>
<evidence type="ECO:0000256" key="2">
    <source>
        <dbReference type="ARBA" id="ARBA00022559"/>
    </source>
</evidence>
<feature type="domain" description="Thioredoxin" evidence="7">
    <location>
        <begin position="4"/>
        <end position="184"/>
    </location>
</feature>
<protein>
    <recommendedName>
        <fullName evidence="7">Thioredoxin domain-containing protein</fullName>
    </recommendedName>
</protein>
<dbReference type="GO" id="GO:0008379">
    <property type="term" value="F:thioredoxin peroxidase activity"/>
    <property type="evidence" value="ECO:0007669"/>
    <property type="project" value="InterPro"/>
</dbReference>
<dbReference type="PANTHER" id="PTHR10430">
    <property type="entry name" value="PEROXIREDOXIN"/>
    <property type="match status" value="1"/>
</dbReference>
<dbReference type="PROSITE" id="PS51352">
    <property type="entry name" value="THIOREDOXIN_2"/>
    <property type="match status" value="1"/>
</dbReference>
<keyword evidence="4" id="KW-0560">Oxidoreductase</keyword>
<evidence type="ECO:0000313" key="8">
    <source>
        <dbReference type="EMBL" id="ODQ47256.1"/>
    </source>
</evidence>
<keyword evidence="9" id="KW-1185">Reference proteome</keyword>
<dbReference type="Gene3D" id="3.40.30.10">
    <property type="entry name" value="Glutaredoxin"/>
    <property type="match status" value="1"/>
</dbReference>
<dbReference type="EMBL" id="KV454002">
    <property type="protein sequence ID" value="ODQ47256.1"/>
    <property type="molecule type" value="Genomic_DNA"/>
</dbReference>
<accession>A0A1E3NMH3</accession>
<dbReference type="SUPFAM" id="SSF52833">
    <property type="entry name" value="Thioredoxin-like"/>
    <property type="match status" value="1"/>
</dbReference>
<evidence type="ECO:0000256" key="6">
    <source>
        <dbReference type="PIRSR" id="PIRSR637944-1"/>
    </source>
</evidence>
<sequence>MAEVSVGSTIPDIPVYYLPPTVGDVCVYAPSKININELEHPTVVVVVPGAFTPTCSEKHVPGFLTTSAIGHLKDAGVKNLLILSTDSPFITRAWGENLSSGKKEILKELQDGYIKFVSDASAELLTKLGLVGEPNDLFAKYGLRGLRSALIIDSSGKVKYVGVEKVKGAVSDSGIEAVLDALKK</sequence>
<evidence type="ECO:0000256" key="3">
    <source>
        <dbReference type="ARBA" id="ARBA00022862"/>
    </source>
</evidence>
<evidence type="ECO:0000256" key="4">
    <source>
        <dbReference type="ARBA" id="ARBA00023002"/>
    </source>
</evidence>
<gene>
    <name evidence="8" type="ORF">PICMEDRAFT_109306</name>
</gene>
<dbReference type="InterPro" id="IPR037944">
    <property type="entry name" value="PRX5-like"/>
</dbReference>
<evidence type="ECO:0000256" key="1">
    <source>
        <dbReference type="ARBA" id="ARBA00010505"/>
    </source>
</evidence>
<evidence type="ECO:0000313" key="9">
    <source>
        <dbReference type="Proteomes" id="UP000094455"/>
    </source>
</evidence>